<dbReference type="EMBL" id="FMKA01000063">
    <property type="protein sequence ID" value="SCP99826.1"/>
    <property type="molecule type" value="Genomic_DNA"/>
</dbReference>
<dbReference type="PANTHER" id="PTHR30193:SF37">
    <property type="entry name" value="INNER MEMBRANE ABC TRANSPORTER PERMEASE PROTEIN YCJO"/>
    <property type="match status" value="1"/>
</dbReference>
<dbReference type="PANTHER" id="PTHR30193">
    <property type="entry name" value="ABC TRANSPORTER PERMEASE PROTEIN"/>
    <property type="match status" value="1"/>
</dbReference>
<keyword evidence="4 7" id="KW-0812">Transmembrane</keyword>
<evidence type="ECO:0000259" key="8">
    <source>
        <dbReference type="PROSITE" id="PS50928"/>
    </source>
</evidence>
<evidence type="ECO:0000256" key="3">
    <source>
        <dbReference type="ARBA" id="ARBA00022475"/>
    </source>
</evidence>
<feature type="domain" description="ABC transmembrane type-1" evidence="8">
    <location>
        <begin position="66"/>
        <end position="279"/>
    </location>
</feature>
<feature type="transmembrane region" description="Helical" evidence="7">
    <location>
        <begin position="206"/>
        <end position="223"/>
    </location>
</feature>
<feature type="transmembrane region" description="Helical" evidence="7">
    <location>
        <begin position="103"/>
        <end position="121"/>
    </location>
</feature>
<keyword evidence="10" id="KW-1185">Reference proteome</keyword>
<dbReference type="Gene3D" id="1.10.3720.10">
    <property type="entry name" value="MetI-like"/>
    <property type="match status" value="1"/>
</dbReference>
<dbReference type="AlphaFoldDB" id="A0A1D3TZ69"/>
<gene>
    <name evidence="9" type="ORF">SAMN05421730_10635</name>
</gene>
<name>A0A1D3TZ69_9FIRM</name>
<feature type="transmembrane region" description="Helical" evidence="7">
    <location>
        <begin position="154"/>
        <end position="177"/>
    </location>
</feature>
<organism evidence="9 10">
    <name type="scientific">Anaerobium acetethylicum</name>
    <dbReference type="NCBI Taxonomy" id="1619234"/>
    <lineage>
        <taxon>Bacteria</taxon>
        <taxon>Bacillati</taxon>
        <taxon>Bacillota</taxon>
        <taxon>Clostridia</taxon>
        <taxon>Lachnospirales</taxon>
        <taxon>Lachnospiraceae</taxon>
        <taxon>Anaerobium</taxon>
    </lineage>
</organism>
<feature type="transmembrane region" description="Helical" evidence="7">
    <location>
        <begin position="12"/>
        <end position="32"/>
    </location>
</feature>
<protein>
    <submittedName>
        <fullName evidence="9">Raffinose/stachyose/melibiose transport system permease protein</fullName>
    </submittedName>
</protein>
<sequence length="290" mass="32707">MKPKYKLEPWLFSLPAILVYIGIVIFPLIWSISYSFTDWSGIGNKAFIGFDNYIRLFSDKTLWTAFRNNLFFMVVGTAFQLIAGLVMAILLTNITKGSNILRVVYFIPCIISSMAICKIFEKMLSVQPLGVIPAIMKLMGMEPIAFLSDYNLSLIWVTLIDGYKFCGLYMVIFYSAFMNISKDVVEAAYLDGCNWFQQYRYIKLPLIKNIFFVVLVILVNGTLKGFDVSYILTSGGPGNATELVATYMYKTAFSMSNFGYGSALAVFILLESLVAVGIVRLFEARSHKNE</sequence>
<dbReference type="GO" id="GO:0055085">
    <property type="term" value="P:transmembrane transport"/>
    <property type="evidence" value="ECO:0007669"/>
    <property type="project" value="InterPro"/>
</dbReference>
<evidence type="ECO:0000256" key="5">
    <source>
        <dbReference type="ARBA" id="ARBA00022989"/>
    </source>
</evidence>
<evidence type="ECO:0000256" key="1">
    <source>
        <dbReference type="ARBA" id="ARBA00004651"/>
    </source>
</evidence>
<proteinExistence type="inferred from homology"/>
<evidence type="ECO:0000256" key="7">
    <source>
        <dbReference type="RuleBase" id="RU363032"/>
    </source>
</evidence>
<keyword evidence="5 7" id="KW-1133">Transmembrane helix</keyword>
<dbReference type="InterPro" id="IPR051393">
    <property type="entry name" value="ABC_transporter_permease"/>
</dbReference>
<dbReference type="STRING" id="1619234.SAMN05421730_10635"/>
<evidence type="ECO:0000256" key="4">
    <source>
        <dbReference type="ARBA" id="ARBA00022692"/>
    </source>
</evidence>
<feature type="transmembrane region" description="Helical" evidence="7">
    <location>
        <begin position="70"/>
        <end position="91"/>
    </location>
</feature>
<evidence type="ECO:0000256" key="6">
    <source>
        <dbReference type="ARBA" id="ARBA00023136"/>
    </source>
</evidence>
<dbReference type="GO" id="GO:0005886">
    <property type="term" value="C:plasma membrane"/>
    <property type="evidence" value="ECO:0007669"/>
    <property type="project" value="UniProtKB-SubCell"/>
</dbReference>
<keyword evidence="6 7" id="KW-0472">Membrane</keyword>
<keyword evidence="3" id="KW-1003">Cell membrane</keyword>
<feature type="transmembrane region" description="Helical" evidence="7">
    <location>
        <begin position="258"/>
        <end position="282"/>
    </location>
</feature>
<dbReference type="SUPFAM" id="SSF161098">
    <property type="entry name" value="MetI-like"/>
    <property type="match status" value="1"/>
</dbReference>
<dbReference type="OrthoDB" id="9787541at2"/>
<accession>A0A1D3TZ69</accession>
<reference evidence="9 10" key="1">
    <citation type="submission" date="2016-09" db="EMBL/GenBank/DDBJ databases">
        <authorList>
            <person name="Capua I."/>
            <person name="De Benedictis P."/>
            <person name="Joannis T."/>
            <person name="Lombin L.H."/>
            <person name="Cattoli G."/>
        </authorList>
    </citation>
    <scope>NUCLEOTIDE SEQUENCE [LARGE SCALE GENOMIC DNA]</scope>
    <source>
        <strain evidence="9 10">GluBS11</strain>
    </source>
</reference>
<dbReference type="InterPro" id="IPR000515">
    <property type="entry name" value="MetI-like"/>
</dbReference>
<dbReference type="PROSITE" id="PS50928">
    <property type="entry name" value="ABC_TM1"/>
    <property type="match status" value="1"/>
</dbReference>
<dbReference type="RefSeq" id="WP_091237065.1">
    <property type="nucleotide sequence ID" value="NZ_FMKA01000063.1"/>
</dbReference>
<evidence type="ECO:0000313" key="9">
    <source>
        <dbReference type="EMBL" id="SCP99826.1"/>
    </source>
</evidence>
<comment type="similarity">
    <text evidence="7">Belongs to the binding-protein-dependent transport system permease family.</text>
</comment>
<dbReference type="Proteomes" id="UP000199315">
    <property type="component" value="Unassembled WGS sequence"/>
</dbReference>
<evidence type="ECO:0000313" key="10">
    <source>
        <dbReference type="Proteomes" id="UP000199315"/>
    </source>
</evidence>
<comment type="subcellular location">
    <subcellularLocation>
        <location evidence="1 7">Cell membrane</location>
        <topology evidence="1 7">Multi-pass membrane protein</topology>
    </subcellularLocation>
</comment>
<dbReference type="InterPro" id="IPR035906">
    <property type="entry name" value="MetI-like_sf"/>
</dbReference>
<dbReference type="Pfam" id="PF00528">
    <property type="entry name" value="BPD_transp_1"/>
    <property type="match status" value="1"/>
</dbReference>
<evidence type="ECO:0000256" key="2">
    <source>
        <dbReference type="ARBA" id="ARBA00022448"/>
    </source>
</evidence>
<keyword evidence="2 7" id="KW-0813">Transport</keyword>
<dbReference type="CDD" id="cd06261">
    <property type="entry name" value="TM_PBP2"/>
    <property type="match status" value="1"/>
</dbReference>
<dbReference type="SUPFAM" id="SSF160964">
    <property type="entry name" value="MalF N-terminal region-like"/>
    <property type="match status" value="1"/>
</dbReference>